<dbReference type="Gene3D" id="3.30.930.10">
    <property type="entry name" value="Bira Bifunctional Protein, Domain 2"/>
    <property type="match status" value="1"/>
</dbReference>
<dbReference type="GO" id="GO:0006430">
    <property type="term" value="P:lysyl-tRNA aminoacylation"/>
    <property type="evidence" value="ECO:0007669"/>
    <property type="project" value="UniProtKB-UniRule"/>
</dbReference>
<feature type="domain" description="Aminoacyl-transfer RNA synthetases class-II family profile" evidence="10">
    <location>
        <begin position="174"/>
        <end position="488"/>
    </location>
</feature>
<dbReference type="Pfam" id="PF00152">
    <property type="entry name" value="tRNA-synt_2"/>
    <property type="match status" value="1"/>
</dbReference>
<evidence type="ECO:0000256" key="3">
    <source>
        <dbReference type="ARBA" id="ARBA00022723"/>
    </source>
</evidence>
<evidence type="ECO:0000256" key="5">
    <source>
        <dbReference type="ARBA" id="ARBA00022840"/>
    </source>
</evidence>
<dbReference type="NCBIfam" id="NF001756">
    <property type="entry name" value="PRK00484.1"/>
    <property type="match status" value="1"/>
</dbReference>
<dbReference type="EC" id="6.1.1.6" evidence="8"/>
<dbReference type="GO" id="GO:0000287">
    <property type="term" value="F:magnesium ion binding"/>
    <property type="evidence" value="ECO:0007669"/>
    <property type="project" value="UniProtKB-UniRule"/>
</dbReference>
<proteinExistence type="inferred from homology"/>
<evidence type="ECO:0000256" key="2">
    <source>
        <dbReference type="ARBA" id="ARBA00022598"/>
    </source>
</evidence>
<dbReference type="AlphaFoldDB" id="A0A7C2B6U0"/>
<evidence type="ECO:0000259" key="10">
    <source>
        <dbReference type="PROSITE" id="PS50862"/>
    </source>
</evidence>
<dbReference type="Pfam" id="PF01336">
    <property type="entry name" value="tRNA_anti-codon"/>
    <property type="match status" value="1"/>
</dbReference>
<dbReference type="InterPro" id="IPR004364">
    <property type="entry name" value="Aa-tRNA-synt_II"/>
</dbReference>
<evidence type="ECO:0000313" key="11">
    <source>
        <dbReference type="EMBL" id="HEF64761.1"/>
    </source>
</evidence>
<dbReference type="InterPro" id="IPR045864">
    <property type="entry name" value="aa-tRNA-synth_II/BPL/LPL"/>
</dbReference>
<dbReference type="PRINTS" id="PR00982">
    <property type="entry name" value="TRNASYNTHLYS"/>
</dbReference>
<dbReference type="GO" id="GO:0005829">
    <property type="term" value="C:cytosol"/>
    <property type="evidence" value="ECO:0007669"/>
    <property type="project" value="TreeGrafter"/>
</dbReference>
<comment type="similarity">
    <text evidence="1 8">Belongs to the class-II aminoacyl-tRNA synthetase family.</text>
</comment>
<dbReference type="PROSITE" id="PS50862">
    <property type="entry name" value="AA_TRNA_LIGASE_II"/>
    <property type="match status" value="1"/>
</dbReference>
<sequence length="529" mass="60508">MPLNDQQRARLEKIRELRAQGIDPYPPRSSRTLTAADAVARFAELEPHLGGEPDPEPVTVAGRVVSIRDMGGTVFSHIRDGSGSIQLFLRRDTVGAEQLAWFKRYIDLNDFVEADGHLFRTRTGEISLQVTALRLLSKAINPPPDKWHGLTDVETRYRQRYVDLMTNPATRQVFVTRAQVIRAIRRYLDERGFLEVETPTLQPIYGGAAARPFTTYYHALDQTFYLRISDELYLKRLIVGGYDRVYEICKDFRNEGIDARHNPEFTMLEFYVAYADYRDIMQMCEELIVFAAQEALGTLLLPWGSQTIDLTPPWTRMSLREALLRYTGIDFLAVTDQPTLYRLARDLGADVRPDTVWPRILDELLKTFVRPELIQPTFVYDYPVALSPLAKRKPEDPRLVERFQLFVGGLELANAYTELNDPLDQFYRFLEQARDRARGDEEAMPIDEDFINALMYGMPPTGGFGLGIDRLVMLFTNRQTIREVILFPQLRSKPEPLGLTEDLQPYLDLVPGVQDSLACEDSPTEANSG</sequence>
<evidence type="ECO:0000256" key="8">
    <source>
        <dbReference type="HAMAP-Rule" id="MF_00252"/>
    </source>
</evidence>
<keyword evidence="8 9" id="KW-0460">Magnesium</keyword>
<dbReference type="InterPro" id="IPR044136">
    <property type="entry name" value="Lys-tRNA-ligase_II_N"/>
</dbReference>
<keyword evidence="4 8" id="KW-0547">Nucleotide-binding</keyword>
<dbReference type="InterPro" id="IPR004365">
    <property type="entry name" value="NA-bd_OB_tRNA"/>
</dbReference>
<dbReference type="NCBIfam" id="TIGR00499">
    <property type="entry name" value="lysS_bact"/>
    <property type="match status" value="1"/>
</dbReference>
<dbReference type="CDD" id="cd00775">
    <property type="entry name" value="LysRS_core"/>
    <property type="match status" value="1"/>
</dbReference>
<dbReference type="Gene3D" id="2.40.50.140">
    <property type="entry name" value="Nucleic acid-binding proteins"/>
    <property type="match status" value="1"/>
</dbReference>
<comment type="subunit">
    <text evidence="8">Homodimer.</text>
</comment>
<dbReference type="SUPFAM" id="SSF55681">
    <property type="entry name" value="Class II aaRS and biotin synthetases"/>
    <property type="match status" value="1"/>
</dbReference>
<feature type="binding site" evidence="8">
    <location>
        <position position="411"/>
    </location>
    <ligand>
        <name>Mg(2+)</name>
        <dbReference type="ChEBI" id="CHEBI:18420"/>
        <label>2</label>
    </ligand>
</feature>
<protein>
    <recommendedName>
        <fullName evidence="8">Lysine--tRNA ligase</fullName>
        <ecNumber evidence="8">6.1.1.6</ecNumber>
    </recommendedName>
    <alternativeName>
        <fullName evidence="8">Lysyl-tRNA synthetase</fullName>
        <shortName evidence="8">LysRS</shortName>
    </alternativeName>
</protein>
<comment type="cofactor">
    <cofactor evidence="8 9">
        <name>Mg(2+)</name>
        <dbReference type="ChEBI" id="CHEBI:18420"/>
    </cofactor>
    <text evidence="8 9">Binds 3 Mg(2+) ions per subunit.</text>
</comment>
<dbReference type="PANTHER" id="PTHR42918:SF15">
    <property type="entry name" value="LYSINE--TRNA LIGASE, CHLOROPLASTIC_MITOCHONDRIAL"/>
    <property type="match status" value="1"/>
</dbReference>
<accession>A0A7C2B6U0</accession>
<keyword evidence="8" id="KW-0648">Protein biosynthesis</keyword>
<feature type="binding site" evidence="8">
    <location>
        <position position="411"/>
    </location>
    <ligand>
        <name>Mg(2+)</name>
        <dbReference type="ChEBI" id="CHEBI:18420"/>
        <label>1</label>
    </ligand>
</feature>
<dbReference type="GO" id="GO:0005524">
    <property type="term" value="F:ATP binding"/>
    <property type="evidence" value="ECO:0007669"/>
    <property type="project" value="UniProtKB-UniRule"/>
</dbReference>
<dbReference type="InterPro" id="IPR018149">
    <property type="entry name" value="Lys-tRNA-synth_II_C"/>
</dbReference>
<keyword evidence="5 8" id="KW-0067">ATP-binding</keyword>
<keyword evidence="6 8" id="KW-0030">Aminoacyl-tRNA synthetase</keyword>
<comment type="subcellular location">
    <subcellularLocation>
        <location evidence="8">Cytoplasm</location>
    </subcellularLocation>
</comment>
<dbReference type="InterPro" id="IPR012340">
    <property type="entry name" value="NA-bd_OB-fold"/>
</dbReference>
<dbReference type="HAMAP" id="MF_00252">
    <property type="entry name" value="Lys_tRNA_synth_class2"/>
    <property type="match status" value="1"/>
</dbReference>
<keyword evidence="2 8" id="KW-0436">Ligase</keyword>
<dbReference type="GO" id="GO:0004824">
    <property type="term" value="F:lysine-tRNA ligase activity"/>
    <property type="evidence" value="ECO:0007669"/>
    <property type="project" value="UniProtKB-UniRule"/>
</dbReference>
<dbReference type="SUPFAM" id="SSF50249">
    <property type="entry name" value="Nucleic acid-binding proteins"/>
    <property type="match status" value="1"/>
</dbReference>
<evidence type="ECO:0000256" key="1">
    <source>
        <dbReference type="ARBA" id="ARBA00008226"/>
    </source>
</evidence>
<dbReference type="InterPro" id="IPR002313">
    <property type="entry name" value="Lys-tRNA-ligase_II"/>
</dbReference>
<dbReference type="InterPro" id="IPR006195">
    <property type="entry name" value="aa-tRNA-synth_II"/>
</dbReference>
<evidence type="ECO:0000256" key="4">
    <source>
        <dbReference type="ARBA" id="ARBA00022741"/>
    </source>
</evidence>
<dbReference type="GO" id="GO:0000049">
    <property type="term" value="F:tRNA binding"/>
    <property type="evidence" value="ECO:0007669"/>
    <property type="project" value="TreeGrafter"/>
</dbReference>
<name>A0A7C2B6U0_THERO</name>
<comment type="caution">
    <text evidence="11">The sequence shown here is derived from an EMBL/GenBank/DDBJ whole genome shotgun (WGS) entry which is preliminary data.</text>
</comment>
<comment type="caution">
    <text evidence="8">Lacks conserved residue(s) required for the propagation of feature annotation.</text>
</comment>
<keyword evidence="3 8" id="KW-0479">Metal-binding</keyword>
<evidence type="ECO:0000256" key="7">
    <source>
        <dbReference type="ARBA" id="ARBA00048573"/>
    </source>
</evidence>
<evidence type="ECO:0000256" key="9">
    <source>
        <dbReference type="RuleBase" id="RU000336"/>
    </source>
</evidence>
<evidence type="ECO:0000256" key="6">
    <source>
        <dbReference type="ARBA" id="ARBA00023146"/>
    </source>
</evidence>
<organism evidence="11">
    <name type="scientific">Thermomicrobium roseum</name>
    <dbReference type="NCBI Taxonomy" id="500"/>
    <lineage>
        <taxon>Bacteria</taxon>
        <taxon>Pseudomonadati</taxon>
        <taxon>Thermomicrobiota</taxon>
        <taxon>Thermomicrobia</taxon>
        <taxon>Thermomicrobiales</taxon>
        <taxon>Thermomicrobiaceae</taxon>
        <taxon>Thermomicrobium</taxon>
    </lineage>
</organism>
<comment type="catalytic activity">
    <reaction evidence="7 8 9">
        <text>tRNA(Lys) + L-lysine + ATP = L-lysyl-tRNA(Lys) + AMP + diphosphate</text>
        <dbReference type="Rhea" id="RHEA:20792"/>
        <dbReference type="Rhea" id="RHEA-COMP:9696"/>
        <dbReference type="Rhea" id="RHEA-COMP:9697"/>
        <dbReference type="ChEBI" id="CHEBI:30616"/>
        <dbReference type="ChEBI" id="CHEBI:32551"/>
        <dbReference type="ChEBI" id="CHEBI:33019"/>
        <dbReference type="ChEBI" id="CHEBI:78442"/>
        <dbReference type="ChEBI" id="CHEBI:78529"/>
        <dbReference type="ChEBI" id="CHEBI:456215"/>
        <dbReference type="EC" id="6.1.1.6"/>
    </reaction>
</comment>
<dbReference type="CDD" id="cd04322">
    <property type="entry name" value="LysRS_N"/>
    <property type="match status" value="1"/>
</dbReference>
<reference evidence="11" key="1">
    <citation type="journal article" date="2020" name="mSystems">
        <title>Genome- and Community-Level Interaction Insights into Carbon Utilization and Element Cycling Functions of Hydrothermarchaeota in Hydrothermal Sediment.</title>
        <authorList>
            <person name="Zhou Z."/>
            <person name="Liu Y."/>
            <person name="Xu W."/>
            <person name="Pan J."/>
            <person name="Luo Z.H."/>
            <person name="Li M."/>
        </authorList>
    </citation>
    <scope>NUCLEOTIDE SEQUENCE [LARGE SCALE GENOMIC DNA]</scope>
    <source>
        <strain evidence="11">SpSt-222</strain>
    </source>
</reference>
<dbReference type="EMBL" id="DSJL01000009">
    <property type="protein sequence ID" value="HEF64761.1"/>
    <property type="molecule type" value="Genomic_DNA"/>
</dbReference>
<gene>
    <name evidence="8 11" type="primary">lysS</name>
    <name evidence="11" type="ORF">ENP47_04050</name>
</gene>
<dbReference type="PANTHER" id="PTHR42918">
    <property type="entry name" value="LYSYL-TRNA SYNTHETASE"/>
    <property type="match status" value="1"/>
</dbReference>
<keyword evidence="8" id="KW-0963">Cytoplasm</keyword>